<sequence>MAHFRLAAFILISLLAANVASASQAAVPLEEKAPVVSPEVAALVRAMAQAHDDPGLIDDPYALATTFGARLDRQYETPENRGFQFRNLPSGISISLSQLESRTPEHWTRRSVLLLFVDMERVCIQSHEVPRLLQRTFRVGPQNPHPIYRRPSTVKWLGVADPGARNWYVEGTRLALPSMFFSTEGIDCVVRIGVQHVKETP</sequence>
<evidence type="ECO:0000256" key="1">
    <source>
        <dbReference type="SAM" id="SignalP"/>
    </source>
</evidence>
<keyword evidence="1" id="KW-0732">Signal</keyword>
<gene>
    <name evidence="2" type="ORF">GHT07_19690</name>
</gene>
<feature type="signal peptide" evidence="1">
    <location>
        <begin position="1"/>
        <end position="25"/>
    </location>
</feature>
<dbReference type="EMBL" id="WJBU01000025">
    <property type="protein sequence ID" value="MRD49502.1"/>
    <property type="molecule type" value="Genomic_DNA"/>
</dbReference>
<accession>A0A844B8M4</accession>
<evidence type="ECO:0000313" key="2">
    <source>
        <dbReference type="EMBL" id="MRD49502.1"/>
    </source>
</evidence>
<evidence type="ECO:0000313" key="3">
    <source>
        <dbReference type="Proteomes" id="UP000487350"/>
    </source>
</evidence>
<organism evidence="2 3">
    <name type="scientific">Caenimonas koreensis DSM 17982</name>
    <dbReference type="NCBI Taxonomy" id="1121255"/>
    <lineage>
        <taxon>Bacteria</taxon>
        <taxon>Pseudomonadati</taxon>
        <taxon>Pseudomonadota</taxon>
        <taxon>Betaproteobacteria</taxon>
        <taxon>Burkholderiales</taxon>
        <taxon>Comamonadaceae</taxon>
        <taxon>Caenimonas</taxon>
    </lineage>
</organism>
<keyword evidence="3" id="KW-1185">Reference proteome</keyword>
<reference evidence="2 3" key="1">
    <citation type="submission" date="2019-11" db="EMBL/GenBank/DDBJ databases">
        <title>Caenimonas koreensis gen. nov., sp. nov., isolated from activated sludge.</title>
        <authorList>
            <person name="Seung H.R."/>
        </authorList>
    </citation>
    <scope>NUCLEOTIDE SEQUENCE [LARGE SCALE GENOMIC DNA]</scope>
    <source>
        <strain evidence="2 3">EMB320</strain>
    </source>
</reference>
<proteinExistence type="predicted"/>
<protein>
    <submittedName>
        <fullName evidence="2">Uncharacterized protein</fullName>
    </submittedName>
</protein>
<name>A0A844B8M4_9BURK</name>
<dbReference type="RefSeq" id="WP_153586812.1">
    <property type="nucleotide sequence ID" value="NZ_WJBU01000025.1"/>
</dbReference>
<comment type="caution">
    <text evidence="2">The sequence shown here is derived from an EMBL/GenBank/DDBJ whole genome shotgun (WGS) entry which is preliminary data.</text>
</comment>
<dbReference type="Proteomes" id="UP000487350">
    <property type="component" value="Unassembled WGS sequence"/>
</dbReference>
<feature type="chain" id="PRO_5032949187" evidence="1">
    <location>
        <begin position="26"/>
        <end position="201"/>
    </location>
</feature>
<dbReference type="AlphaFoldDB" id="A0A844B8M4"/>